<gene>
    <name evidence="2" type="ORF">RT41_GL001289</name>
</gene>
<protein>
    <submittedName>
        <fullName evidence="2">Sugar kinase</fullName>
    </submittedName>
</protein>
<proteinExistence type="inferred from homology"/>
<keyword evidence="2" id="KW-0418">Kinase</keyword>
<dbReference type="Pfam" id="PF00480">
    <property type="entry name" value="ROK"/>
    <property type="match status" value="1"/>
</dbReference>
<dbReference type="AlphaFoldDB" id="A0A2A5RM85"/>
<comment type="caution">
    <text evidence="2">The sequence shown here is derived from an EMBL/GenBank/DDBJ whole genome shotgun (WGS) entry which is preliminary data.</text>
</comment>
<name>A0A2A5RM85_9LACT</name>
<dbReference type="SUPFAM" id="SSF53067">
    <property type="entry name" value="Actin-like ATPase domain"/>
    <property type="match status" value="1"/>
</dbReference>
<dbReference type="GO" id="GO:0016301">
    <property type="term" value="F:kinase activity"/>
    <property type="evidence" value="ECO:0007669"/>
    <property type="project" value="UniProtKB-KW"/>
</dbReference>
<dbReference type="InterPro" id="IPR000600">
    <property type="entry name" value="ROK"/>
</dbReference>
<evidence type="ECO:0000313" key="3">
    <source>
        <dbReference type="Proteomes" id="UP000218181"/>
    </source>
</evidence>
<dbReference type="InterPro" id="IPR043129">
    <property type="entry name" value="ATPase_NBD"/>
</dbReference>
<comment type="similarity">
    <text evidence="1">Belongs to the ROK (NagC/XylR) family.</text>
</comment>
<accession>A0A2A5RM85</accession>
<keyword evidence="2" id="KW-0808">Transferase</keyword>
<dbReference type="Proteomes" id="UP000218181">
    <property type="component" value="Unassembled WGS sequence"/>
</dbReference>
<dbReference type="STRING" id="1291764.GCA_001311235_01992"/>
<reference evidence="2 3" key="1">
    <citation type="submission" date="2014-12" db="EMBL/GenBank/DDBJ databases">
        <title>Draft genome sequences of 10 type strains of Lactococcus.</title>
        <authorList>
            <person name="Sun Z."/>
            <person name="Zhong Z."/>
            <person name="Liu W."/>
            <person name="Zhang W."/>
            <person name="Zhang H."/>
        </authorList>
    </citation>
    <scope>NUCLEOTIDE SEQUENCE [LARGE SCALE GENOMIC DNA]</scope>
    <source>
        <strain evidence="2 3">JCM 16395</strain>
    </source>
</reference>
<keyword evidence="3" id="KW-1185">Reference proteome</keyword>
<organism evidence="2 3">
    <name type="scientific">Lactococcus fujiensis JCM 16395</name>
    <dbReference type="NCBI Taxonomy" id="1291764"/>
    <lineage>
        <taxon>Bacteria</taxon>
        <taxon>Bacillati</taxon>
        <taxon>Bacillota</taxon>
        <taxon>Bacilli</taxon>
        <taxon>Lactobacillales</taxon>
        <taxon>Streptococcaceae</taxon>
        <taxon>Lactococcus</taxon>
    </lineage>
</organism>
<dbReference type="Gene3D" id="3.30.420.40">
    <property type="match status" value="2"/>
</dbReference>
<evidence type="ECO:0000313" key="2">
    <source>
        <dbReference type="EMBL" id="PCS00402.1"/>
    </source>
</evidence>
<evidence type="ECO:0000256" key="1">
    <source>
        <dbReference type="ARBA" id="ARBA00006479"/>
    </source>
</evidence>
<dbReference type="EMBL" id="JXJU01000004">
    <property type="protein sequence ID" value="PCS00402.1"/>
    <property type="molecule type" value="Genomic_DNA"/>
</dbReference>
<sequence>MEEKMYLSFDIGGTNIKFGVVNEKGQILEKAKVPTPKEEVEFLSLLTKITDDFKARYSLDGIGISAPGVVSSDGVMTTFGALQSMYGLPLREKLSGLTQLPVVVENDANAAAIAEHWVGGAKDLQNYITAVIGTGIGGGIVLNGQVYHGGHGLAGELGWPLYHHVPKAGNIEVASETFHSATVLGLLQKYNQVLDTYGTHEPFTDPVLLIERVKAGDADATAVWNSFVSDLATNLLNLFAIFDPDAIIVGGGISENSYFMSALTNEWTTLIGRHQALNRVNQMGLLGTIRKAELGNDAGLLGAAFTIKEKLK</sequence>
<dbReference type="PANTHER" id="PTHR18964">
    <property type="entry name" value="ROK (REPRESSOR, ORF, KINASE) FAMILY"/>
    <property type="match status" value="1"/>
</dbReference>
<dbReference type="PANTHER" id="PTHR18964:SF149">
    <property type="entry name" value="BIFUNCTIONAL UDP-N-ACETYLGLUCOSAMINE 2-EPIMERASE_N-ACETYLMANNOSAMINE KINASE"/>
    <property type="match status" value="1"/>
</dbReference>